<name>A0ABT6SU13_9ACTN</name>
<organism evidence="3 4">
    <name type="scientific">Streptomyces luteolus</name>
    <dbReference type="NCBI Taxonomy" id="3043615"/>
    <lineage>
        <taxon>Bacteria</taxon>
        <taxon>Bacillati</taxon>
        <taxon>Actinomycetota</taxon>
        <taxon>Actinomycetes</taxon>
        <taxon>Kitasatosporales</taxon>
        <taxon>Streptomycetaceae</taxon>
        <taxon>Streptomyces</taxon>
    </lineage>
</organism>
<comment type="similarity">
    <text evidence="1">Belongs to the short-chain dehydrogenases/reductases (SDR) family.</text>
</comment>
<keyword evidence="4" id="KW-1185">Reference proteome</keyword>
<dbReference type="PANTHER" id="PTHR44196">
    <property type="entry name" value="DEHYDROGENASE/REDUCTASE SDR FAMILY MEMBER 7B"/>
    <property type="match status" value="1"/>
</dbReference>
<dbReference type="RefSeq" id="WP_282535019.1">
    <property type="nucleotide sequence ID" value="NZ_JASCIS010000009.1"/>
</dbReference>
<dbReference type="InterPro" id="IPR036291">
    <property type="entry name" value="NAD(P)-bd_dom_sf"/>
</dbReference>
<evidence type="ECO:0000256" key="1">
    <source>
        <dbReference type="ARBA" id="ARBA00006484"/>
    </source>
</evidence>
<dbReference type="Gene3D" id="3.40.50.720">
    <property type="entry name" value="NAD(P)-binding Rossmann-like Domain"/>
    <property type="match status" value="1"/>
</dbReference>
<dbReference type="Pfam" id="PF00106">
    <property type="entry name" value="adh_short"/>
    <property type="match status" value="1"/>
</dbReference>
<evidence type="ECO:0000256" key="2">
    <source>
        <dbReference type="ARBA" id="ARBA00023002"/>
    </source>
</evidence>
<protein>
    <submittedName>
        <fullName evidence="3">SDR family oxidoreductase</fullName>
        <ecNumber evidence="3">1.-.-.-</ecNumber>
    </submittedName>
</protein>
<accession>A0ABT6SU13</accession>
<sequence>MDIAGSRVLVAGATGVLGGALTAELVGRGARPVLAGRDLGRLAAAASALQDAPTVVFDAYDPSSCARAVHAGAARLGGLDAVVTAFGSVAFGTAEEVGDDIAEHLMAVNALAPIAFFRAALDVLEPGSAIAALTGVVAQRPQPGMADYSASKAALSAWLRAVRGEARGRGVQVLDVRPGHIDTGLADRPLVGTAPPLPAGADPRQVVAAVADALSTGAELVRTTENGAAVVERRDR</sequence>
<comment type="caution">
    <text evidence="3">The sequence shown here is derived from an EMBL/GenBank/DDBJ whole genome shotgun (WGS) entry which is preliminary data.</text>
</comment>
<keyword evidence="2 3" id="KW-0560">Oxidoreductase</keyword>
<evidence type="ECO:0000313" key="4">
    <source>
        <dbReference type="Proteomes" id="UP001237105"/>
    </source>
</evidence>
<dbReference type="GO" id="GO:0016491">
    <property type="term" value="F:oxidoreductase activity"/>
    <property type="evidence" value="ECO:0007669"/>
    <property type="project" value="UniProtKB-KW"/>
</dbReference>
<dbReference type="EC" id="1.-.-.-" evidence="3"/>
<evidence type="ECO:0000313" key="3">
    <source>
        <dbReference type="EMBL" id="MDI3419107.1"/>
    </source>
</evidence>
<dbReference type="PANTHER" id="PTHR44196:SF1">
    <property type="entry name" value="DEHYDROGENASE_REDUCTASE SDR FAMILY MEMBER 7B"/>
    <property type="match status" value="1"/>
</dbReference>
<dbReference type="PRINTS" id="PR00081">
    <property type="entry name" value="GDHRDH"/>
</dbReference>
<dbReference type="SUPFAM" id="SSF51735">
    <property type="entry name" value="NAD(P)-binding Rossmann-fold domains"/>
    <property type="match status" value="1"/>
</dbReference>
<proteinExistence type="inferred from homology"/>
<reference evidence="3 4" key="1">
    <citation type="submission" date="2023-05" db="EMBL/GenBank/DDBJ databases">
        <title>Draft genome sequence of Streptomyces sp. B-S-A12 isolated from a cave soil in Thailand.</title>
        <authorList>
            <person name="Chamroensaksri N."/>
            <person name="Muangham S."/>
        </authorList>
    </citation>
    <scope>NUCLEOTIDE SEQUENCE [LARGE SCALE GENOMIC DNA]</scope>
    <source>
        <strain evidence="3 4">B-S-A12</strain>
    </source>
</reference>
<dbReference type="Proteomes" id="UP001237105">
    <property type="component" value="Unassembled WGS sequence"/>
</dbReference>
<gene>
    <name evidence="3" type="ORF">QIT00_11115</name>
</gene>
<dbReference type="InterPro" id="IPR002347">
    <property type="entry name" value="SDR_fam"/>
</dbReference>
<dbReference type="EMBL" id="JASCIS010000009">
    <property type="protein sequence ID" value="MDI3419107.1"/>
    <property type="molecule type" value="Genomic_DNA"/>
</dbReference>
<dbReference type="CDD" id="cd05233">
    <property type="entry name" value="SDR_c"/>
    <property type="match status" value="1"/>
</dbReference>